<organism evidence="3 4">
    <name type="scientific">Streptomyces antimycoticus</name>
    <dbReference type="NCBI Taxonomy" id="68175"/>
    <lineage>
        <taxon>Bacteria</taxon>
        <taxon>Bacillati</taxon>
        <taxon>Actinomycetota</taxon>
        <taxon>Actinomycetes</taxon>
        <taxon>Kitasatosporales</taxon>
        <taxon>Streptomycetaceae</taxon>
        <taxon>Streptomyces</taxon>
        <taxon>Streptomyces violaceusniger group</taxon>
    </lineage>
</organism>
<dbReference type="InterPro" id="IPR012495">
    <property type="entry name" value="TadE-like_dom"/>
</dbReference>
<accession>A0A4D4KKW7</accession>
<dbReference type="EMBL" id="BJHV01000001">
    <property type="protein sequence ID" value="GDY46513.1"/>
    <property type="molecule type" value="Genomic_DNA"/>
</dbReference>
<proteinExistence type="predicted"/>
<dbReference type="RefSeq" id="WP_137968040.1">
    <property type="nucleotide sequence ID" value="NZ_BJHV01000001.1"/>
</dbReference>
<evidence type="ECO:0000256" key="1">
    <source>
        <dbReference type="SAM" id="Phobius"/>
    </source>
</evidence>
<dbReference type="Proteomes" id="UP000299290">
    <property type="component" value="Unassembled WGS sequence"/>
</dbReference>
<protein>
    <recommendedName>
        <fullName evidence="2">TadE-like domain-containing protein</fullName>
    </recommendedName>
</protein>
<evidence type="ECO:0000259" key="2">
    <source>
        <dbReference type="Pfam" id="PF07811"/>
    </source>
</evidence>
<feature type="domain" description="TadE-like" evidence="2">
    <location>
        <begin position="15"/>
        <end position="57"/>
    </location>
</feature>
<keyword evidence="1" id="KW-1133">Transmembrane helix</keyword>
<dbReference type="AlphaFoldDB" id="A0A4D4KKW7"/>
<gene>
    <name evidence="3" type="ORF">SANT12839_073950</name>
</gene>
<evidence type="ECO:0000313" key="3">
    <source>
        <dbReference type="EMBL" id="GDY46513.1"/>
    </source>
</evidence>
<reference evidence="3 4" key="1">
    <citation type="journal article" date="2020" name="Int. J. Syst. Evol. Microbiol.">
        <title>Reclassification of Streptomyces castelarensis and Streptomyces sporoclivatus as later heterotypic synonyms of Streptomyces antimycoticus.</title>
        <authorList>
            <person name="Komaki H."/>
            <person name="Tamura T."/>
        </authorList>
    </citation>
    <scope>NUCLEOTIDE SEQUENCE [LARGE SCALE GENOMIC DNA]</scope>
    <source>
        <strain evidence="3 4">NBRC 12839</strain>
    </source>
</reference>
<sequence length="144" mass="14467">MNEGTSAAPSSADRGSAAVELVLVTPLLLLVLMTVVALGRLADARLVVADTAHQAARAASLARTEAAARTGARRAAQAALHHAGAGCSHPTVALITSGLQPGGTVTAKVTCTVALHRLTHTGMPGRVRVSGTASSPVDVHRSAR</sequence>
<feature type="transmembrane region" description="Helical" evidence="1">
    <location>
        <begin position="17"/>
        <end position="38"/>
    </location>
</feature>
<name>A0A4D4KKW7_9ACTN</name>
<comment type="caution">
    <text evidence="3">The sequence shown here is derived from an EMBL/GenBank/DDBJ whole genome shotgun (WGS) entry which is preliminary data.</text>
</comment>
<keyword evidence="4" id="KW-1185">Reference proteome</keyword>
<evidence type="ECO:0000313" key="4">
    <source>
        <dbReference type="Proteomes" id="UP000299290"/>
    </source>
</evidence>
<dbReference type="Pfam" id="PF07811">
    <property type="entry name" value="TadE"/>
    <property type="match status" value="1"/>
</dbReference>
<keyword evidence="1" id="KW-0472">Membrane</keyword>
<keyword evidence="1" id="KW-0812">Transmembrane</keyword>